<name>A0A1Y2IBK6_TRAC3</name>
<reference evidence="2 3" key="1">
    <citation type="journal article" date="2015" name="Biotechnol. Biofuels">
        <title>Enhanced degradation of softwood versus hardwood by the white-rot fungus Pycnoporus coccineus.</title>
        <authorList>
            <person name="Couturier M."/>
            <person name="Navarro D."/>
            <person name="Chevret D."/>
            <person name="Henrissat B."/>
            <person name="Piumi F."/>
            <person name="Ruiz-Duenas F.J."/>
            <person name="Martinez A.T."/>
            <person name="Grigoriev I.V."/>
            <person name="Riley R."/>
            <person name="Lipzen A."/>
            <person name="Berrin J.G."/>
            <person name="Master E.R."/>
            <person name="Rosso M.N."/>
        </authorList>
    </citation>
    <scope>NUCLEOTIDE SEQUENCE [LARGE SCALE GENOMIC DNA]</scope>
    <source>
        <strain evidence="2 3">BRFM310</strain>
    </source>
</reference>
<organism evidence="2 3">
    <name type="scientific">Trametes coccinea (strain BRFM310)</name>
    <name type="common">Pycnoporus coccineus</name>
    <dbReference type="NCBI Taxonomy" id="1353009"/>
    <lineage>
        <taxon>Eukaryota</taxon>
        <taxon>Fungi</taxon>
        <taxon>Dikarya</taxon>
        <taxon>Basidiomycota</taxon>
        <taxon>Agaricomycotina</taxon>
        <taxon>Agaricomycetes</taxon>
        <taxon>Polyporales</taxon>
        <taxon>Polyporaceae</taxon>
        <taxon>Trametes</taxon>
    </lineage>
</organism>
<dbReference type="Proteomes" id="UP000193067">
    <property type="component" value="Unassembled WGS sequence"/>
</dbReference>
<sequence length="184" mass="20715">MVGLSIAIHATSQIGAGAVMYIDLRFIPHDTPLAQKGLYQSCYALGGWPFANEPDWSKEIPVVPNHLSARRDNEYERCMVALVEMEIRTTTRDSHNRAKTRTSEISLFNKPAAARKGPVSRFKGKFFGGQEEENEHAKRGKSSTQKEKGRQEVIEPEWLNVLLDTGACNLSHLHLEDLTSMFYP</sequence>
<dbReference type="AlphaFoldDB" id="A0A1Y2IBK6"/>
<keyword evidence="3" id="KW-1185">Reference proteome</keyword>
<feature type="region of interest" description="Disordered" evidence="1">
    <location>
        <begin position="124"/>
        <end position="151"/>
    </location>
</feature>
<proteinExistence type="predicted"/>
<accession>A0A1Y2IBK6</accession>
<protein>
    <submittedName>
        <fullName evidence="2">Uncharacterized protein</fullName>
    </submittedName>
</protein>
<evidence type="ECO:0000313" key="2">
    <source>
        <dbReference type="EMBL" id="OSC98487.1"/>
    </source>
</evidence>
<dbReference type="EMBL" id="KZ084137">
    <property type="protein sequence ID" value="OSC98487.1"/>
    <property type="molecule type" value="Genomic_DNA"/>
</dbReference>
<gene>
    <name evidence="2" type="ORF">PYCCODRAFT_981938</name>
</gene>
<evidence type="ECO:0000256" key="1">
    <source>
        <dbReference type="SAM" id="MobiDB-lite"/>
    </source>
</evidence>
<evidence type="ECO:0000313" key="3">
    <source>
        <dbReference type="Proteomes" id="UP000193067"/>
    </source>
</evidence>